<dbReference type="PANTHER" id="PTHR45786">
    <property type="entry name" value="DNA BINDING PROTEIN-LIKE"/>
    <property type="match status" value="1"/>
</dbReference>
<name>A0A6V7XMI7_MELEN</name>
<dbReference type="OrthoDB" id="5876815at2759"/>
<evidence type="ECO:0000313" key="2">
    <source>
        <dbReference type="Proteomes" id="UP000580250"/>
    </source>
</evidence>
<protein>
    <submittedName>
        <fullName evidence="1">Uncharacterized protein</fullName>
    </submittedName>
</protein>
<reference evidence="1 2" key="1">
    <citation type="submission" date="2020-08" db="EMBL/GenBank/DDBJ databases">
        <authorList>
            <person name="Koutsovoulos G."/>
            <person name="Danchin GJ E."/>
        </authorList>
    </citation>
    <scope>NUCLEOTIDE SEQUENCE [LARGE SCALE GENOMIC DNA]</scope>
</reference>
<accession>A0A6V7XMI7</accession>
<dbReference type="Proteomes" id="UP000580250">
    <property type="component" value="Unassembled WGS sequence"/>
</dbReference>
<comment type="caution">
    <text evidence="1">The sequence shown here is derived from an EMBL/GenBank/DDBJ whole genome shotgun (WGS) entry which is preliminary data.</text>
</comment>
<proteinExistence type="predicted"/>
<dbReference type="EMBL" id="CAJEWN010001861">
    <property type="protein sequence ID" value="CAD2200500.1"/>
    <property type="molecule type" value="Genomic_DNA"/>
</dbReference>
<dbReference type="AlphaFoldDB" id="A0A6V7XMI7"/>
<organism evidence="1 2">
    <name type="scientific">Meloidogyne enterolobii</name>
    <name type="common">Root-knot nematode worm</name>
    <name type="synonym">Meloidogyne mayaguensis</name>
    <dbReference type="NCBI Taxonomy" id="390850"/>
    <lineage>
        <taxon>Eukaryota</taxon>
        <taxon>Metazoa</taxon>
        <taxon>Ecdysozoa</taxon>
        <taxon>Nematoda</taxon>
        <taxon>Chromadorea</taxon>
        <taxon>Rhabditida</taxon>
        <taxon>Tylenchina</taxon>
        <taxon>Tylenchomorpha</taxon>
        <taxon>Tylenchoidea</taxon>
        <taxon>Meloidogynidae</taxon>
        <taxon>Meloidogyninae</taxon>
        <taxon>Meloidogyne</taxon>
    </lineage>
</organism>
<dbReference type="PANTHER" id="PTHR45786:SF74">
    <property type="entry name" value="ATP-DEPENDENT DNA HELICASE"/>
    <property type="match status" value="1"/>
</dbReference>
<evidence type="ECO:0000313" key="1">
    <source>
        <dbReference type="EMBL" id="CAD2200500.1"/>
    </source>
</evidence>
<sequence length="396" mass="46638">MVRVKQTFQKTGSESSFCQQVSINLQTTSSKSQTGSKLPLKKVVDPVLSSGLKKRTKINLKRKHDSICQTINLDKVNDEFFVTDYKKEKTLNRKIKQRVNMPEEAYEIERSKDRVGHNLKKIFLQNEGLKHFDASNPFLGKFYELGQFVLKCSKCKSLHFPEETKEESNVDKFCFESCCKRGKLIKLTDFYEDYPEELKVLYSRDHPFYKNFISNIRRYNNNFAFASLSSFRFKFPTPGPPCYKIQGQIYHKFNPFAMPANEKEMPTNGQLYFLDSEEALDIREINKEFEPKIINYIEKYIRENNKFVKSYQLMKDVYEKQEMSKENFDKRRYNIPQSNEVCAIVVCDANDEIPPANIVVYPKGEKKLKNIYPLDKCIEPMCYPLLYPKSSLWLYI</sequence>
<gene>
    <name evidence="1" type="ORF">MENT_LOCUS53974</name>
</gene>